<dbReference type="RefSeq" id="WP_368383009.1">
    <property type="nucleotide sequence ID" value="NZ_JBFRYA010000021.1"/>
</dbReference>
<reference evidence="3 4" key="1">
    <citation type="journal article" date="2011" name="Int. J. Syst. Evol. Microbiol.">
        <title>Zhongshania antarctica gen. nov., sp. nov. and Zhongshania guokunii sp. nov., gammaproteobacteria respectively isolated from coastal attached (fast) ice and surface seawater of the Antarctic.</title>
        <authorList>
            <person name="Li H.J."/>
            <person name="Zhang X.Y."/>
            <person name="Chen C.X."/>
            <person name="Zhang Y.J."/>
            <person name="Gao Z.M."/>
            <person name="Yu Y."/>
            <person name="Chen X.L."/>
            <person name="Chen B."/>
            <person name="Zhang Y.Z."/>
        </authorList>
    </citation>
    <scope>NUCLEOTIDE SEQUENCE [LARGE SCALE GENOMIC DNA]</scope>
    <source>
        <strain evidence="3 4">ZS6-22T</strain>
    </source>
</reference>
<feature type="region of interest" description="Disordered" evidence="1">
    <location>
        <begin position="297"/>
        <end position="361"/>
    </location>
</feature>
<feature type="signal peptide" evidence="2">
    <location>
        <begin position="1"/>
        <end position="30"/>
    </location>
</feature>
<protein>
    <submittedName>
        <fullName evidence="3">Uncharacterized protein</fullName>
    </submittedName>
</protein>
<feature type="compositionally biased region" description="Low complexity" evidence="1">
    <location>
        <begin position="323"/>
        <end position="337"/>
    </location>
</feature>
<sequence>MTKKFQKPRFIVKTSMFTLSVMGLLSNALGGPLQSLGQNTGLSGTVKGVTGSDLSPTLNSLDNVFPEDAIKMAPLSEQQLSDILALDAPLTGNNGNDKPVGNAQKKAKHKSPIEPISAPLGRSLAPLIDAVDQGLDPLTNPVDDLLTSSIITIIAPLSDPLLGVIDPVSAPFDGVVSDLTSGSLEDAPTNNDYKPKDGNGVINDLLGNDHRAHRESGEASLVPIITRPLGKALNSIVSAVDEGLDPLTNVVDDQILEPILVAVAPLTEPLLLAIEPATDPLDGTLADLTGGSIEDALTNKDDNRADGNGVVNDLLGGDKNRNKPNNNGTFGNNGNDKPVGNAQGKPPKNKSPTEPVSAPLGRSLSSLIDTVDTSLDPITDPIDQLLFAPVLLSLTPVSGPVLEAIAPGTHPVDGVVFDISGGSIEDALADDDYNDTDGNGFFNDLFGHGKRRDGGDNAGEHSVIPTATRRWGRVADRSVSSADEGLDPLTDIIDDQILAPVLDAVAPGTEPVLAAIEPVTDPVDGTLADLTGGSVEDALTNKDDNRADGNGVVNDLLGGDKNRNKPNDNGTFGNNGNDKPVGNAQGKKPKNKSPIEPISAPLGRSLTPAIDSVDEALDPLSNPVD</sequence>
<comment type="caution">
    <text evidence="3">The sequence shown here is derived from an EMBL/GenBank/DDBJ whole genome shotgun (WGS) entry which is preliminary data.</text>
</comment>
<feature type="region of interest" description="Disordered" evidence="1">
    <location>
        <begin position="537"/>
        <end position="625"/>
    </location>
</feature>
<accession>A0ABV3UB83</accession>
<feature type="non-terminal residue" evidence="3">
    <location>
        <position position="625"/>
    </location>
</feature>
<keyword evidence="2" id="KW-0732">Signal</keyword>
<gene>
    <name evidence="3" type="ORF">AB4876_17400</name>
</gene>
<dbReference type="Proteomes" id="UP001557485">
    <property type="component" value="Unassembled WGS sequence"/>
</dbReference>
<organism evidence="3 4">
    <name type="scientific">Zhongshania guokunii</name>
    <dbReference type="NCBI Taxonomy" id="641783"/>
    <lineage>
        <taxon>Bacteria</taxon>
        <taxon>Pseudomonadati</taxon>
        <taxon>Pseudomonadota</taxon>
        <taxon>Gammaproteobacteria</taxon>
        <taxon>Cellvibrionales</taxon>
        <taxon>Spongiibacteraceae</taxon>
        <taxon>Zhongshania</taxon>
    </lineage>
</organism>
<name>A0ABV3UB83_9GAMM</name>
<evidence type="ECO:0000256" key="2">
    <source>
        <dbReference type="SAM" id="SignalP"/>
    </source>
</evidence>
<keyword evidence="4" id="KW-1185">Reference proteome</keyword>
<feature type="compositionally biased region" description="Low complexity" evidence="1">
    <location>
        <begin position="567"/>
        <end position="578"/>
    </location>
</feature>
<evidence type="ECO:0000313" key="3">
    <source>
        <dbReference type="EMBL" id="MEX1670700.1"/>
    </source>
</evidence>
<dbReference type="EMBL" id="JBFRYA010000021">
    <property type="protein sequence ID" value="MEX1670700.1"/>
    <property type="molecule type" value="Genomic_DNA"/>
</dbReference>
<proteinExistence type="predicted"/>
<evidence type="ECO:0000313" key="4">
    <source>
        <dbReference type="Proteomes" id="UP001557485"/>
    </source>
</evidence>
<evidence type="ECO:0000256" key="1">
    <source>
        <dbReference type="SAM" id="MobiDB-lite"/>
    </source>
</evidence>
<feature type="chain" id="PRO_5046869149" evidence="2">
    <location>
        <begin position="31"/>
        <end position="625"/>
    </location>
</feature>
<feature type="region of interest" description="Disordered" evidence="1">
    <location>
        <begin position="91"/>
        <end position="116"/>
    </location>
</feature>